<proteinExistence type="predicted"/>
<sequence>SLVASPVCPPSQCRRLRYCISQHAPASPLTRTHFPPSPGMEGHYEVETVAHCDCNHQPDDVPSDPMKAEDAWTPLTTMFHRNITKQKRLQKLHVESRRSSKCLPLLLIDVQYRIRV</sequence>
<comment type="caution">
    <text evidence="1">The sequence shown here is derived from an EMBL/GenBank/DDBJ whole genome shotgun (WGS) entry which is preliminary data.</text>
</comment>
<reference evidence="1 2" key="1">
    <citation type="submission" date="2021-06" db="EMBL/GenBank/DDBJ databases">
        <authorList>
            <person name="Palmer J.M."/>
        </authorList>
    </citation>
    <scope>NUCLEOTIDE SEQUENCE [LARGE SCALE GENOMIC DNA]</scope>
    <source>
        <strain evidence="2">if_2019</strain>
        <tissue evidence="1">Muscle</tissue>
    </source>
</reference>
<dbReference type="Proteomes" id="UP001482620">
    <property type="component" value="Unassembled WGS sequence"/>
</dbReference>
<name>A0ABV0TZN1_9TELE</name>
<evidence type="ECO:0000313" key="2">
    <source>
        <dbReference type="Proteomes" id="UP001482620"/>
    </source>
</evidence>
<evidence type="ECO:0000313" key="1">
    <source>
        <dbReference type="EMBL" id="MEQ2238179.1"/>
    </source>
</evidence>
<dbReference type="EMBL" id="JAHRIQ010050936">
    <property type="protein sequence ID" value="MEQ2238179.1"/>
    <property type="molecule type" value="Genomic_DNA"/>
</dbReference>
<keyword evidence="2" id="KW-1185">Reference proteome</keyword>
<accession>A0ABV0TZN1</accession>
<feature type="non-terminal residue" evidence="1">
    <location>
        <position position="1"/>
    </location>
</feature>
<gene>
    <name evidence="1" type="ORF">ILYODFUR_030637</name>
</gene>
<protein>
    <submittedName>
        <fullName evidence="1">Uncharacterized protein</fullName>
    </submittedName>
</protein>
<organism evidence="1 2">
    <name type="scientific">Ilyodon furcidens</name>
    <name type="common">goldbreast splitfin</name>
    <dbReference type="NCBI Taxonomy" id="33524"/>
    <lineage>
        <taxon>Eukaryota</taxon>
        <taxon>Metazoa</taxon>
        <taxon>Chordata</taxon>
        <taxon>Craniata</taxon>
        <taxon>Vertebrata</taxon>
        <taxon>Euteleostomi</taxon>
        <taxon>Actinopterygii</taxon>
        <taxon>Neopterygii</taxon>
        <taxon>Teleostei</taxon>
        <taxon>Neoteleostei</taxon>
        <taxon>Acanthomorphata</taxon>
        <taxon>Ovalentaria</taxon>
        <taxon>Atherinomorphae</taxon>
        <taxon>Cyprinodontiformes</taxon>
        <taxon>Goodeidae</taxon>
        <taxon>Ilyodon</taxon>
    </lineage>
</organism>